<dbReference type="SUPFAM" id="SSF52540">
    <property type="entry name" value="P-loop containing nucleoside triphosphate hydrolases"/>
    <property type="match status" value="1"/>
</dbReference>
<dbReference type="PROSITE" id="PS50893">
    <property type="entry name" value="ABC_TRANSPORTER_2"/>
    <property type="match status" value="1"/>
</dbReference>
<dbReference type="AlphaFoldDB" id="A0A6A8MFC5"/>
<evidence type="ECO:0000256" key="3">
    <source>
        <dbReference type="ARBA" id="ARBA00022840"/>
    </source>
</evidence>
<feature type="domain" description="ABC transporter" evidence="4">
    <location>
        <begin position="3"/>
        <end position="224"/>
    </location>
</feature>
<dbReference type="PANTHER" id="PTHR42939:SF1">
    <property type="entry name" value="ABC TRANSPORTER ATP-BINDING PROTEIN ALBC-RELATED"/>
    <property type="match status" value="1"/>
</dbReference>
<keyword evidence="6" id="KW-1185">Reference proteome</keyword>
<keyword evidence="2" id="KW-0547">Nucleotide-binding</keyword>
<dbReference type="OrthoDB" id="2968466at2"/>
<evidence type="ECO:0000313" key="6">
    <source>
        <dbReference type="Proteomes" id="UP000438120"/>
    </source>
</evidence>
<dbReference type="Gene3D" id="3.40.50.300">
    <property type="entry name" value="P-loop containing nucleotide triphosphate hydrolases"/>
    <property type="match status" value="1"/>
</dbReference>
<proteinExistence type="predicted"/>
<dbReference type="InterPro" id="IPR003439">
    <property type="entry name" value="ABC_transporter-like_ATP-bd"/>
</dbReference>
<evidence type="ECO:0000259" key="4">
    <source>
        <dbReference type="PROSITE" id="PS50893"/>
    </source>
</evidence>
<evidence type="ECO:0000256" key="2">
    <source>
        <dbReference type="ARBA" id="ARBA00022741"/>
    </source>
</evidence>
<sequence>MTIKIKNLSFSYKDNPIFQNLNAEFENEKVNYLIGYNGAGKSTLFDLISDLQTQYSGEIDGVPSKNEILYQTQNPVIFGALTGQDLQNFVFGISAQHQTIDPEQLSPHFKELYQRLMKRKVGKMSVGERRWLLLFLESHLNKKLFLLDEPLSGVDPVSKVQIEKVINDLAQRKDHLVIVTTHELNYMTKQDCYIHLLHNGEIRSFASYDDFVAASDKKDPEEAFAKLVGA</sequence>
<dbReference type="PANTHER" id="PTHR42939">
    <property type="entry name" value="ABC TRANSPORTER ATP-BINDING PROTEIN ALBC-RELATED"/>
    <property type="match status" value="1"/>
</dbReference>
<dbReference type="EMBL" id="VUMX01000020">
    <property type="protein sequence ID" value="MST87475.1"/>
    <property type="molecule type" value="Genomic_DNA"/>
</dbReference>
<dbReference type="GO" id="GO:0005524">
    <property type="term" value="F:ATP binding"/>
    <property type="evidence" value="ECO:0007669"/>
    <property type="project" value="UniProtKB-KW"/>
</dbReference>
<organism evidence="5 6">
    <name type="scientific">Lactobacillus porci</name>
    <dbReference type="NCBI Taxonomy" id="2012477"/>
    <lineage>
        <taxon>Bacteria</taxon>
        <taxon>Bacillati</taxon>
        <taxon>Bacillota</taxon>
        <taxon>Bacilli</taxon>
        <taxon>Lactobacillales</taxon>
        <taxon>Lactobacillaceae</taxon>
        <taxon>Lactobacillus</taxon>
    </lineage>
</organism>
<dbReference type="RefSeq" id="WP_154549082.1">
    <property type="nucleotide sequence ID" value="NZ_VUMX01000020.1"/>
</dbReference>
<dbReference type="Proteomes" id="UP000438120">
    <property type="component" value="Unassembled WGS sequence"/>
</dbReference>
<dbReference type="InterPro" id="IPR051782">
    <property type="entry name" value="ABC_Transporter_VariousFunc"/>
</dbReference>
<name>A0A6A8MFC5_9LACO</name>
<dbReference type="GO" id="GO:0016887">
    <property type="term" value="F:ATP hydrolysis activity"/>
    <property type="evidence" value="ECO:0007669"/>
    <property type="project" value="InterPro"/>
</dbReference>
<accession>A0A6A8MFC5</accession>
<evidence type="ECO:0000313" key="5">
    <source>
        <dbReference type="EMBL" id="MST87475.1"/>
    </source>
</evidence>
<comment type="caution">
    <text evidence="5">The sequence shown here is derived from an EMBL/GenBank/DDBJ whole genome shotgun (WGS) entry which is preliminary data.</text>
</comment>
<evidence type="ECO:0000256" key="1">
    <source>
        <dbReference type="ARBA" id="ARBA00022448"/>
    </source>
</evidence>
<keyword evidence="1" id="KW-0813">Transport</keyword>
<dbReference type="Pfam" id="PF00005">
    <property type="entry name" value="ABC_tran"/>
    <property type="match status" value="1"/>
</dbReference>
<dbReference type="InterPro" id="IPR027417">
    <property type="entry name" value="P-loop_NTPase"/>
</dbReference>
<protein>
    <submittedName>
        <fullName evidence="5">ATP-binding cassette domain-containing protein</fullName>
    </submittedName>
</protein>
<gene>
    <name evidence="5" type="ORF">FYJ62_07475</name>
</gene>
<keyword evidence="3 5" id="KW-0067">ATP-binding</keyword>
<reference evidence="5 6" key="1">
    <citation type="submission" date="2019-08" db="EMBL/GenBank/DDBJ databases">
        <title>In-depth cultivation of the pig gut microbiome towards novel bacterial diversity and tailored functional studies.</title>
        <authorList>
            <person name="Wylensek D."/>
            <person name="Hitch T.C.A."/>
            <person name="Clavel T."/>
        </authorList>
    </citation>
    <scope>NUCLEOTIDE SEQUENCE [LARGE SCALE GENOMIC DNA]</scope>
    <source>
        <strain evidence="5 6">Bifido-178-WT-2B</strain>
    </source>
</reference>